<dbReference type="PANTHER" id="PTHR43739:SF5">
    <property type="entry name" value="EXO-ALPHA-SIALIDASE"/>
    <property type="match status" value="1"/>
</dbReference>
<dbReference type="InterPro" id="IPR031778">
    <property type="entry name" value="Sortilin_N"/>
</dbReference>
<dbReference type="eggNOG" id="COG4447">
    <property type="taxonomic scope" value="Bacteria"/>
</dbReference>
<feature type="chain" id="PRO_5003310087" description="Sortilin N-terminal domain-containing protein" evidence="3">
    <location>
        <begin position="21"/>
        <end position="1057"/>
    </location>
</feature>
<dbReference type="AlphaFoldDB" id="F4KQH3"/>
<dbReference type="GO" id="GO:0010411">
    <property type="term" value="P:xyloglucan metabolic process"/>
    <property type="evidence" value="ECO:0007669"/>
    <property type="project" value="TreeGrafter"/>
</dbReference>
<evidence type="ECO:0000259" key="4">
    <source>
        <dbReference type="Pfam" id="PF15902"/>
    </source>
</evidence>
<protein>
    <recommendedName>
        <fullName evidence="4">Sortilin N-terminal domain-containing protein</fullName>
    </recommendedName>
</protein>
<dbReference type="HOGENOM" id="CLU_004847_0_0_10"/>
<dbReference type="EMBL" id="CP002691">
    <property type="protein sequence ID" value="AEE49962.1"/>
    <property type="molecule type" value="Genomic_DNA"/>
</dbReference>
<evidence type="ECO:0000313" key="6">
    <source>
        <dbReference type="Proteomes" id="UP000008461"/>
    </source>
</evidence>
<accession>F4KQH3</accession>
<keyword evidence="6" id="KW-1185">Reference proteome</keyword>
<dbReference type="CDD" id="cd15482">
    <property type="entry name" value="Sialidase_non-viral"/>
    <property type="match status" value="3"/>
</dbReference>
<proteinExistence type="predicted"/>
<dbReference type="STRING" id="760192.Halhy_2077"/>
<evidence type="ECO:0000313" key="5">
    <source>
        <dbReference type="EMBL" id="AEE49962.1"/>
    </source>
</evidence>
<evidence type="ECO:0000256" key="2">
    <source>
        <dbReference type="SAM" id="MobiDB-lite"/>
    </source>
</evidence>
<dbReference type="PANTHER" id="PTHR43739">
    <property type="entry name" value="XYLOGLUCANASE (EUROFUNG)"/>
    <property type="match status" value="1"/>
</dbReference>
<dbReference type="KEGG" id="hhy:Halhy_2077"/>
<organism evidence="5 6">
    <name type="scientific">Haliscomenobacter hydrossis (strain ATCC 27775 / DSM 1100 / LMG 10767 / O)</name>
    <dbReference type="NCBI Taxonomy" id="760192"/>
    <lineage>
        <taxon>Bacteria</taxon>
        <taxon>Pseudomonadati</taxon>
        <taxon>Bacteroidota</taxon>
        <taxon>Saprospiria</taxon>
        <taxon>Saprospirales</taxon>
        <taxon>Haliscomenobacteraceae</taxon>
        <taxon>Haliscomenobacter</taxon>
    </lineage>
</organism>
<evidence type="ECO:0000256" key="1">
    <source>
        <dbReference type="ARBA" id="ARBA00022737"/>
    </source>
</evidence>
<name>F4KQH3_HALH1</name>
<feature type="domain" description="Sortilin N-terminal" evidence="4">
    <location>
        <begin position="121"/>
        <end position="242"/>
    </location>
</feature>
<reference evidence="5 6" key="1">
    <citation type="journal article" date="2011" name="Stand. Genomic Sci.">
        <title>Complete genome sequence of Haliscomenobacter hydrossis type strain (O).</title>
        <authorList>
            <consortium name="US DOE Joint Genome Institute (JGI-PGF)"/>
            <person name="Daligault H."/>
            <person name="Lapidus A."/>
            <person name="Zeytun A."/>
            <person name="Nolan M."/>
            <person name="Lucas S."/>
            <person name="Del Rio T.G."/>
            <person name="Tice H."/>
            <person name="Cheng J.F."/>
            <person name="Tapia R."/>
            <person name="Han C."/>
            <person name="Goodwin L."/>
            <person name="Pitluck S."/>
            <person name="Liolios K."/>
            <person name="Pagani I."/>
            <person name="Ivanova N."/>
            <person name="Huntemann M."/>
            <person name="Mavromatis K."/>
            <person name="Mikhailova N."/>
            <person name="Pati A."/>
            <person name="Chen A."/>
            <person name="Palaniappan K."/>
            <person name="Land M."/>
            <person name="Hauser L."/>
            <person name="Brambilla E.M."/>
            <person name="Rohde M."/>
            <person name="Verbarg S."/>
            <person name="Goker M."/>
            <person name="Bristow J."/>
            <person name="Eisen J.A."/>
            <person name="Markowitz V."/>
            <person name="Hugenholtz P."/>
            <person name="Kyrpides N.C."/>
            <person name="Klenk H.P."/>
            <person name="Woyke T."/>
        </authorList>
    </citation>
    <scope>NUCLEOTIDE SEQUENCE [LARGE SCALE GENOMIC DNA]</scope>
    <source>
        <strain evidence="6">ATCC 27775 / DSM 1100 / LMG 10767 / O</strain>
    </source>
</reference>
<dbReference type="SUPFAM" id="SSF110296">
    <property type="entry name" value="Oligoxyloglucan reducing end-specific cellobiohydrolase"/>
    <property type="match status" value="2"/>
</dbReference>
<keyword evidence="3" id="KW-0732">Signal</keyword>
<feature type="signal peptide" evidence="3">
    <location>
        <begin position="1"/>
        <end position="20"/>
    </location>
</feature>
<feature type="region of interest" description="Disordered" evidence="2">
    <location>
        <begin position="843"/>
        <end position="866"/>
    </location>
</feature>
<evidence type="ECO:0000256" key="3">
    <source>
        <dbReference type="SAM" id="SignalP"/>
    </source>
</evidence>
<dbReference type="InterPro" id="IPR015943">
    <property type="entry name" value="WD40/YVTN_repeat-like_dom_sf"/>
</dbReference>
<keyword evidence="1" id="KW-0677">Repeat</keyword>
<reference key="2">
    <citation type="submission" date="2011-04" db="EMBL/GenBank/DDBJ databases">
        <title>Complete sequence of chromosome of Haliscomenobacter hydrossis DSM 1100.</title>
        <authorList>
            <consortium name="US DOE Joint Genome Institute (JGI-PGF)"/>
            <person name="Lucas S."/>
            <person name="Han J."/>
            <person name="Lapidus A."/>
            <person name="Bruce D."/>
            <person name="Goodwin L."/>
            <person name="Pitluck S."/>
            <person name="Peters L."/>
            <person name="Kyrpides N."/>
            <person name="Mavromatis K."/>
            <person name="Ivanova N."/>
            <person name="Ovchinnikova G."/>
            <person name="Pagani I."/>
            <person name="Daligault H."/>
            <person name="Detter J.C."/>
            <person name="Han C."/>
            <person name="Land M."/>
            <person name="Hauser L."/>
            <person name="Markowitz V."/>
            <person name="Cheng J.-F."/>
            <person name="Hugenholtz P."/>
            <person name="Woyke T."/>
            <person name="Wu D."/>
            <person name="Verbarg S."/>
            <person name="Frueling A."/>
            <person name="Brambilla E."/>
            <person name="Klenk H.-P."/>
            <person name="Eisen J.A."/>
        </authorList>
    </citation>
    <scope>NUCLEOTIDE SEQUENCE</scope>
    <source>
        <strain>DSM 1100</strain>
    </source>
</reference>
<gene>
    <name evidence="5" type="ordered locus">Halhy_2077</name>
</gene>
<sequence length="1057" mass="117155">MQLRLLFTLCSAVFALSLSAQSLDLKPLKNIKPRNIGPSGMSGRVTAIDVVLQDPDHIYVGTASGGVWKSESGGITWAPLFDDQPIQSIGAIAINQDNPSEVWVGTGEGNPRNSQNFGLGIFRSLDGGKNWKNMGLKETKTIHRIIIHRDNPNVVYAGAQGSAYGPNEERGVYRTKDGGKTWERVLYVNNQTGVADMVVDPSNPNKIIVAMWEYGRKPWTFNSGGTGSGIYVTHDGGDTWERRTDADGLPKGMLGRVGLAISRSKPNIVYALVEAKDNALYKSTDGGKKWSVVATKNIGDRPFYYAEIYVDPQNENRLWNIFSLVTKSEDGGKTFETVLPYSGVHPDHHAFWIHPNDPNYLIDGNDGGLNISHDGGKSWRFIENIPVGQFYHVNHDMSIPYQIGGGMQDNGSWVGPSAVWQAGGIRTSQWQEVFFGDGFDLGFRPDNSRYIYAMSQGGNVGTVDTETGKTQFIKPTSPNNTELRFNWNAAFAQDPHNASAIYFGSQFLHYSKDYGQTWEVISPDLTTNDTAKQKPHLSGGLTLDATNAENHTTILAIGPSPLDAKVVWVGTDDGNLQLTRDGGKTWTNLTSKLPGNKAGSWIPYIEVSPHNAAEAFVIVNDYRRNDWRPMLYHTTDYGQTFRKIADENKVSGFTLCIVQDPVEPKLLFLGTDHGLYLSIDKGSTWTKWTNGYPSVPTQDMKIHPRDHDLIIATFGRAFWILDDIRPLREIARTGGKVLEQPFKMFPIPDAYQAAFKSFEGIRFSADGMFAGENKAPGAWITLWAPQAKPAAPTANNAKPAAAKEEKRPERVKIIILSATGDTVRTFSSRVDTGMMKVYWPLNRNGVRTPSRQERRGDEDSAPSGPQVLPGMYKVVAVWGKFKDSSSVTVKSDPRLNVKLDDLKAKDAAFRDMEKVVKKATEGFDQLKEARNTIRRVDAALSTAPDSTKQRLAKLGKALQDSLNVLEQLYMEPEDVKGIQRNENNLSSALQRAQQYMNASDGAPNQGAQRMMAKARQQTTEVLNRINNFFAGKFADYRKKVEAVQFSLFKAYVPVKVE</sequence>
<dbReference type="Pfam" id="PF15902">
    <property type="entry name" value="Sortilin-Vps10"/>
    <property type="match status" value="1"/>
</dbReference>
<dbReference type="InterPro" id="IPR052025">
    <property type="entry name" value="Xyloglucanase_GH74"/>
</dbReference>
<dbReference type="OrthoDB" id="9757809at2"/>
<dbReference type="Gene3D" id="2.130.10.10">
    <property type="entry name" value="YVTN repeat-like/Quinoprotein amine dehydrogenase"/>
    <property type="match status" value="4"/>
</dbReference>
<dbReference type="Proteomes" id="UP000008461">
    <property type="component" value="Chromosome"/>
</dbReference>